<feature type="region of interest" description="Disordered" evidence="1">
    <location>
        <begin position="133"/>
        <end position="163"/>
    </location>
</feature>
<dbReference type="Proteomes" id="UP000295565">
    <property type="component" value="Unassembled WGS sequence"/>
</dbReference>
<name>A0A4R1K760_9GAMM</name>
<comment type="caution">
    <text evidence="2">The sequence shown here is derived from an EMBL/GenBank/DDBJ whole genome shotgun (WGS) entry which is preliminary data.</text>
</comment>
<organism evidence="2 3">
    <name type="scientific">Celerinatantimonas diazotrophica</name>
    <dbReference type="NCBI Taxonomy" id="412034"/>
    <lineage>
        <taxon>Bacteria</taxon>
        <taxon>Pseudomonadati</taxon>
        <taxon>Pseudomonadota</taxon>
        <taxon>Gammaproteobacteria</taxon>
        <taxon>Celerinatantimonadaceae</taxon>
        <taxon>Celerinatantimonas</taxon>
    </lineage>
</organism>
<evidence type="ECO:0000256" key="1">
    <source>
        <dbReference type="SAM" id="MobiDB-lite"/>
    </source>
</evidence>
<proteinExistence type="predicted"/>
<dbReference type="SUPFAM" id="SSF69349">
    <property type="entry name" value="Phage fibre proteins"/>
    <property type="match status" value="1"/>
</dbReference>
<reference evidence="2 3" key="1">
    <citation type="submission" date="2019-03" db="EMBL/GenBank/DDBJ databases">
        <title>Genomic Encyclopedia of Type Strains, Phase IV (KMG-IV): sequencing the most valuable type-strain genomes for metagenomic binning, comparative biology and taxonomic classification.</title>
        <authorList>
            <person name="Goeker M."/>
        </authorList>
    </citation>
    <scope>NUCLEOTIDE SEQUENCE [LARGE SCALE GENOMIC DNA]</scope>
    <source>
        <strain evidence="2 3">DSM 18577</strain>
    </source>
</reference>
<feature type="non-terminal residue" evidence="2">
    <location>
        <position position="1"/>
    </location>
</feature>
<sequence>LSVTRNQFQRVKGDAHQTVDGEHRVHVQGDQTQAVDQTLHMKQGQSLLDSTSREIHLNGGIKVVMEAGAELTLKAGGSFMTINAAGVSASGPSVKLNSGGSASSGSRYGGRIAKLPQPVMKPNAPDEAKINATTASQSTSGPLLKSASDYSVQPTDTEDDYSSAQQATTLNTMQQRQALISAATKGKPICQTCEEAKESNA</sequence>
<accession>A0A4R1K760</accession>
<evidence type="ECO:0000313" key="3">
    <source>
        <dbReference type="Proteomes" id="UP000295565"/>
    </source>
</evidence>
<evidence type="ECO:0008006" key="4">
    <source>
        <dbReference type="Google" id="ProtNLM"/>
    </source>
</evidence>
<dbReference type="AlphaFoldDB" id="A0A4R1K760"/>
<keyword evidence="3" id="KW-1185">Reference proteome</keyword>
<dbReference type="EMBL" id="SMGD01000008">
    <property type="protein sequence ID" value="TCK60082.1"/>
    <property type="molecule type" value="Genomic_DNA"/>
</dbReference>
<protein>
    <recommendedName>
        <fullName evidence="4">Type VI secretion system secreted protein VgrG</fullName>
    </recommendedName>
</protein>
<gene>
    <name evidence="2" type="ORF">EV690_0610</name>
</gene>
<evidence type="ECO:0000313" key="2">
    <source>
        <dbReference type="EMBL" id="TCK60082.1"/>
    </source>
</evidence>